<keyword evidence="1" id="KW-0175">Coiled coil</keyword>
<feature type="non-terminal residue" evidence="2">
    <location>
        <position position="1"/>
    </location>
</feature>
<dbReference type="Proteomes" id="UP001302321">
    <property type="component" value="Unassembled WGS sequence"/>
</dbReference>
<protein>
    <submittedName>
        <fullName evidence="2">Uncharacterized protein</fullName>
    </submittedName>
</protein>
<name>A0AAN6VY21_9PEZI</name>
<proteinExistence type="predicted"/>
<evidence type="ECO:0000256" key="1">
    <source>
        <dbReference type="SAM" id="Coils"/>
    </source>
</evidence>
<evidence type="ECO:0000313" key="2">
    <source>
        <dbReference type="EMBL" id="KAK4170862.1"/>
    </source>
</evidence>
<comment type="caution">
    <text evidence="2">The sequence shown here is derived from an EMBL/GenBank/DDBJ whole genome shotgun (WGS) entry which is preliminary data.</text>
</comment>
<reference evidence="2" key="2">
    <citation type="submission" date="2023-05" db="EMBL/GenBank/DDBJ databases">
        <authorList>
            <consortium name="Lawrence Berkeley National Laboratory"/>
            <person name="Steindorff A."/>
            <person name="Hensen N."/>
            <person name="Bonometti L."/>
            <person name="Westerberg I."/>
            <person name="Brannstrom I.O."/>
            <person name="Guillou S."/>
            <person name="Cros-Aarteil S."/>
            <person name="Calhoun S."/>
            <person name="Haridas S."/>
            <person name="Kuo A."/>
            <person name="Mondo S."/>
            <person name="Pangilinan J."/>
            <person name="Riley R."/>
            <person name="Labutti K."/>
            <person name="Andreopoulos B."/>
            <person name="Lipzen A."/>
            <person name="Chen C."/>
            <person name="Yanf M."/>
            <person name="Daum C."/>
            <person name="Ng V."/>
            <person name="Clum A."/>
            <person name="Ohm R."/>
            <person name="Martin F."/>
            <person name="Silar P."/>
            <person name="Natvig D."/>
            <person name="Lalanne C."/>
            <person name="Gautier V."/>
            <person name="Ament-Velasquez S.L."/>
            <person name="Kruys A."/>
            <person name="Hutchinson M.I."/>
            <person name="Powell A.J."/>
            <person name="Barry K."/>
            <person name="Miller A.N."/>
            <person name="Grigoriev I.V."/>
            <person name="Debuchy R."/>
            <person name="Gladieux P."/>
            <person name="Thoren M.H."/>
            <person name="Johannesson H."/>
        </authorList>
    </citation>
    <scope>NUCLEOTIDE SEQUENCE</scope>
    <source>
        <strain evidence="2">CBS 892.96</strain>
    </source>
</reference>
<evidence type="ECO:0000313" key="3">
    <source>
        <dbReference type="Proteomes" id="UP001302321"/>
    </source>
</evidence>
<feature type="non-terminal residue" evidence="2">
    <location>
        <position position="113"/>
    </location>
</feature>
<dbReference type="AlphaFoldDB" id="A0AAN6VY21"/>
<reference evidence="2" key="1">
    <citation type="journal article" date="2023" name="Mol. Phylogenet. Evol.">
        <title>Genome-scale phylogeny and comparative genomics of the fungal order Sordariales.</title>
        <authorList>
            <person name="Hensen N."/>
            <person name="Bonometti L."/>
            <person name="Westerberg I."/>
            <person name="Brannstrom I.O."/>
            <person name="Guillou S."/>
            <person name="Cros-Aarteil S."/>
            <person name="Calhoun S."/>
            <person name="Haridas S."/>
            <person name="Kuo A."/>
            <person name="Mondo S."/>
            <person name="Pangilinan J."/>
            <person name="Riley R."/>
            <person name="LaButti K."/>
            <person name="Andreopoulos B."/>
            <person name="Lipzen A."/>
            <person name="Chen C."/>
            <person name="Yan M."/>
            <person name="Daum C."/>
            <person name="Ng V."/>
            <person name="Clum A."/>
            <person name="Steindorff A."/>
            <person name="Ohm R.A."/>
            <person name="Martin F."/>
            <person name="Silar P."/>
            <person name="Natvig D.O."/>
            <person name="Lalanne C."/>
            <person name="Gautier V."/>
            <person name="Ament-Velasquez S.L."/>
            <person name="Kruys A."/>
            <person name="Hutchinson M.I."/>
            <person name="Powell A.J."/>
            <person name="Barry K."/>
            <person name="Miller A.N."/>
            <person name="Grigoriev I.V."/>
            <person name="Debuchy R."/>
            <person name="Gladieux P."/>
            <person name="Hiltunen Thoren M."/>
            <person name="Johannesson H."/>
        </authorList>
    </citation>
    <scope>NUCLEOTIDE SEQUENCE</scope>
    <source>
        <strain evidence="2">CBS 892.96</strain>
    </source>
</reference>
<dbReference type="EMBL" id="MU866727">
    <property type="protein sequence ID" value="KAK4170862.1"/>
    <property type="molecule type" value="Genomic_DNA"/>
</dbReference>
<accession>A0AAN6VY21</accession>
<sequence>RACNGSGVPISALDCIVAESKRLAREEESAEERLLRAQQEALRTQHEAQEALATLTRLHRQRQHLTIRGNEMIRRGLVSLDEPEEADRLESEAVVEAQGSDVLDTIDWNAVFG</sequence>
<feature type="coiled-coil region" evidence="1">
    <location>
        <begin position="13"/>
        <end position="47"/>
    </location>
</feature>
<organism evidence="2 3">
    <name type="scientific">Triangularia setosa</name>
    <dbReference type="NCBI Taxonomy" id="2587417"/>
    <lineage>
        <taxon>Eukaryota</taxon>
        <taxon>Fungi</taxon>
        <taxon>Dikarya</taxon>
        <taxon>Ascomycota</taxon>
        <taxon>Pezizomycotina</taxon>
        <taxon>Sordariomycetes</taxon>
        <taxon>Sordariomycetidae</taxon>
        <taxon>Sordariales</taxon>
        <taxon>Podosporaceae</taxon>
        <taxon>Triangularia</taxon>
    </lineage>
</organism>
<keyword evidence="3" id="KW-1185">Reference proteome</keyword>
<gene>
    <name evidence="2" type="ORF">QBC36DRAFT_164712</name>
</gene>